<reference evidence="2 3" key="1">
    <citation type="submission" date="2015-11" db="EMBL/GenBank/DDBJ databases">
        <title>Expanding the genomic diversity of Burkholderia species for the development of highly accurate diagnostics.</title>
        <authorList>
            <person name="Sahl J."/>
            <person name="Keim P."/>
            <person name="Wagner D."/>
        </authorList>
    </citation>
    <scope>NUCLEOTIDE SEQUENCE [LARGE SCALE GENOMIC DNA]</scope>
    <source>
        <strain evidence="2 3">MSMB378WGS</strain>
    </source>
</reference>
<organism evidence="2 3">
    <name type="scientific">Burkholderia diffusa</name>
    <dbReference type="NCBI Taxonomy" id="488732"/>
    <lineage>
        <taxon>Bacteria</taxon>
        <taxon>Pseudomonadati</taxon>
        <taxon>Pseudomonadota</taxon>
        <taxon>Betaproteobacteria</taxon>
        <taxon>Burkholderiales</taxon>
        <taxon>Burkholderiaceae</taxon>
        <taxon>Burkholderia</taxon>
        <taxon>Burkholderia cepacia complex</taxon>
    </lineage>
</organism>
<dbReference type="EMBL" id="LPJV01000062">
    <property type="protein sequence ID" value="KWF45127.1"/>
    <property type="molecule type" value="Genomic_DNA"/>
</dbReference>
<proteinExistence type="predicted"/>
<evidence type="ECO:0000256" key="1">
    <source>
        <dbReference type="SAM" id="SignalP"/>
    </source>
</evidence>
<keyword evidence="1" id="KW-0732">Signal</keyword>
<comment type="caution">
    <text evidence="2">The sequence shown here is derived from an EMBL/GenBank/DDBJ whole genome shotgun (WGS) entry which is preliminary data.</text>
</comment>
<evidence type="ECO:0000313" key="3">
    <source>
        <dbReference type="Proteomes" id="UP000063236"/>
    </source>
</evidence>
<evidence type="ECO:0000313" key="2">
    <source>
        <dbReference type="EMBL" id="KWF45127.1"/>
    </source>
</evidence>
<protein>
    <submittedName>
        <fullName evidence="2">Fimbrial assembly protein</fullName>
    </submittedName>
</protein>
<accession>A0AAW3P703</accession>
<feature type="signal peptide" evidence="1">
    <location>
        <begin position="1"/>
        <end position="22"/>
    </location>
</feature>
<gene>
    <name evidence="2" type="ORF">WL88_29050</name>
</gene>
<dbReference type="AlphaFoldDB" id="A0AAW3P703"/>
<dbReference type="Proteomes" id="UP000063236">
    <property type="component" value="Unassembled WGS sequence"/>
</dbReference>
<dbReference type="Gene3D" id="2.60.40.2040">
    <property type="entry name" value="CFA/I fimbrial subunit E, pilin domain"/>
    <property type="match status" value="1"/>
</dbReference>
<feature type="chain" id="PRO_5043329986" evidence="1">
    <location>
        <begin position="23"/>
        <end position="181"/>
    </location>
</feature>
<dbReference type="RefSeq" id="WP_060188464.1">
    <property type="nucleotide sequence ID" value="NZ_LPJS01000011.1"/>
</dbReference>
<name>A0AAW3P703_9BURK</name>
<sequence>MKISKLAIALGFSGLLVGSVCAATPETSITKKITLTAQINDGVFVSKPDGSSWYSSEELDAEDYKQMKFSKRLPIRVWSKNAELNVSLAQPLKMSNGRYEMLNPKVTMTAQSGDTELEFGNVQKLTQITQGNGGYDEIHDLVIDVEAPTAGKQGETNGSYSGDLVMLFEPVSSSGGGEENP</sequence>